<reference evidence="1 2" key="1">
    <citation type="submission" date="2018-08" db="EMBL/GenBank/DDBJ databases">
        <title>A genome reference for cultivated species of the human gut microbiota.</title>
        <authorList>
            <person name="Zou Y."/>
            <person name="Xue W."/>
            <person name="Luo G."/>
        </authorList>
    </citation>
    <scope>NUCLEOTIDE SEQUENCE [LARGE SCALE GENOMIC DNA]</scope>
    <source>
        <strain evidence="1 2">OF03-9BH</strain>
    </source>
</reference>
<dbReference type="Proteomes" id="UP000286075">
    <property type="component" value="Unassembled WGS sequence"/>
</dbReference>
<gene>
    <name evidence="1" type="ORF">DXA68_00100</name>
</gene>
<dbReference type="AlphaFoldDB" id="A0A413HBJ6"/>
<sequence>MHLQFSIPIFSNIPKERRKEHILKLLKIQSVRMILIFQFILLHLQNPVRKKDMNLYVIQ</sequence>
<comment type="caution">
    <text evidence="1">The sequence shown here is derived from an EMBL/GenBank/DDBJ whole genome shotgun (WGS) entry which is preliminary data.</text>
</comment>
<evidence type="ECO:0000313" key="1">
    <source>
        <dbReference type="EMBL" id="RGX81105.1"/>
    </source>
</evidence>
<protein>
    <submittedName>
        <fullName evidence="1">Uncharacterized protein</fullName>
    </submittedName>
</protein>
<name>A0A413HBJ6_9BACE</name>
<accession>A0A413HBJ6</accession>
<dbReference type="EMBL" id="QSCF01000001">
    <property type="protein sequence ID" value="RGX81105.1"/>
    <property type="molecule type" value="Genomic_DNA"/>
</dbReference>
<evidence type="ECO:0000313" key="2">
    <source>
        <dbReference type="Proteomes" id="UP000286075"/>
    </source>
</evidence>
<proteinExistence type="predicted"/>
<organism evidence="1 2">
    <name type="scientific">Bacteroides stercorirosoris</name>
    <dbReference type="NCBI Taxonomy" id="871324"/>
    <lineage>
        <taxon>Bacteria</taxon>
        <taxon>Pseudomonadati</taxon>
        <taxon>Bacteroidota</taxon>
        <taxon>Bacteroidia</taxon>
        <taxon>Bacteroidales</taxon>
        <taxon>Bacteroidaceae</taxon>
        <taxon>Bacteroides</taxon>
    </lineage>
</organism>